<accession>A0A4R6N3N0</accession>
<reference evidence="8 9" key="1">
    <citation type="submission" date="2019-03" db="EMBL/GenBank/DDBJ databases">
        <title>Genomic Encyclopedia of Type Strains, Phase IV (KMG-IV): sequencing the most valuable type-strain genomes for metagenomic binning, comparative biology and taxonomic classification.</title>
        <authorList>
            <person name="Goeker M."/>
        </authorList>
    </citation>
    <scope>NUCLEOTIDE SEQUENCE [LARGE SCALE GENOMIC DNA]</scope>
    <source>
        <strain evidence="8 9">DSM 25082</strain>
    </source>
</reference>
<keyword evidence="9" id="KW-1185">Reference proteome</keyword>
<feature type="transmembrane region" description="Helical" evidence="6">
    <location>
        <begin position="172"/>
        <end position="195"/>
    </location>
</feature>
<feature type="transmembrane region" description="Helical" evidence="6">
    <location>
        <begin position="114"/>
        <end position="135"/>
    </location>
</feature>
<dbReference type="RefSeq" id="WP_133603718.1">
    <property type="nucleotide sequence ID" value="NZ_JAUFPJ010000004.1"/>
</dbReference>
<organism evidence="8 9">
    <name type="scientific">Roseateles asaccharophilus</name>
    <dbReference type="NCBI Taxonomy" id="582607"/>
    <lineage>
        <taxon>Bacteria</taxon>
        <taxon>Pseudomonadati</taxon>
        <taxon>Pseudomonadota</taxon>
        <taxon>Betaproteobacteria</taxon>
        <taxon>Burkholderiales</taxon>
        <taxon>Sphaerotilaceae</taxon>
        <taxon>Roseateles</taxon>
    </lineage>
</organism>
<evidence type="ECO:0000256" key="1">
    <source>
        <dbReference type="ARBA" id="ARBA00004651"/>
    </source>
</evidence>
<comment type="caution">
    <text evidence="8">The sequence shown here is derived from an EMBL/GenBank/DDBJ whole genome shotgun (WGS) entry which is preliminary data.</text>
</comment>
<feature type="domain" description="EamA" evidence="7">
    <location>
        <begin position="30"/>
        <end position="158"/>
    </location>
</feature>
<dbReference type="PANTHER" id="PTHR42920">
    <property type="entry name" value="OS03G0707200 PROTEIN-RELATED"/>
    <property type="match status" value="1"/>
</dbReference>
<dbReference type="SUPFAM" id="SSF103481">
    <property type="entry name" value="Multidrug resistance efflux transporter EmrE"/>
    <property type="match status" value="2"/>
</dbReference>
<feature type="transmembrane region" description="Helical" evidence="6">
    <location>
        <begin position="47"/>
        <end position="69"/>
    </location>
</feature>
<dbReference type="OrthoDB" id="8586862at2"/>
<dbReference type="Pfam" id="PF00892">
    <property type="entry name" value="EamA"/>
    <property type="match status" value="2"/>
</dbReference>
<dbReference type="EMBL" id="SNXE01000004">
    <property type="protein sequence ID" value="TDP09760.1"/>
    <property type="molecule type" value="Genomic_DNA"/>
</dbReference>
<sequence length="331" mass="34434">MEAPASTSSSASAGHATSHAAVPWLAYGSLALSTSLVGSYVGLSKLLLAVFPVFLLAWLRFGMAAVLMLPWLRRAPGEPPLDGRTRRLLFLESFIGNFLFSICLLFGLQRSSALVAGVIMAGIPAAVAALSWLVLGERIARRVLLGIACSVLGIALVAVAREPAGAASAGGGASLLGVALLLAAVLCEACYVVIGKQLTAQVSAKRISSLINLWGLALVTPLGLWQALSYDFSRPSVGDWGLLLFYAAAASMITVWLWMSGLARVPAAQAGVFMVFLPVATGLVGLVFLGERLSLVQALAYGLALLGVLLATLPTGRLHAPDRPPGHEALR</sequence>
<evidence type="ECO:0000259" key="7">
    <source>
        <dbReference type="Pfam" id="PF00892"/>
    </source>
</evidence>
<evidence type="ECO:0000256" key="6">
    <source>
        <dbReference type="SAM" id="Phobius"/>
    </source>
</evidence>
<feature type="domain" description="EamA" evidence="7">
    <location>
        <begin position="176"/>
        <end position="312"/>
    </location>
</feature>
<proteinExistence type="predicted"/>
<dbReference type="PANTHER" id="PTHR42920:SF5">
    <property type="entry name" value="EAMA DOMAIN-CONTAINING PROTEIN"/>
    <property type="match status" value="1"/>
</dbReference>
<comment type="subcellular location">
    <subcellularLocation>
        <location evidence="1">Cell membrane</location>
        <topology evidence="1">Multi-pass membrane protein</topology>
    </subcellularLocation>
</comment>
<evidence type="ECO:0000256" key="2">
    <source>
        <dbReference type="ARBA" id="ARBA00022475"/>
    </source>
</evidence>
<dbReference type="InterPro" id="IPR000620">
    <property type="entry name" value="EamA_dom"/>
</dbReference>
<feature type="transmembrane region" description="Helical" evidence="6">
    <location>
        <begin position="21"/>
        <end position="41"/>
    </location>
</feature>
<keyword evidence="3 6" id="KW-0812">Transmembrane</keyword>
<feature type="transmembrane region" description="Helical" evidence="6">
    <location>
        <begin position="270"/>
        <end position="289"/>
    </location>
</feature>
<dbReference type="Proteomes" id="UP000295357">
    <property type="component" value="Unassembled WGS sequence"/>
</dbReference>
<dbReference type="AlphaFoldDB" id="A0A4R6N3N0"/>
<keyword evidence="4 6" id="KW-1133">Transmembrane helix</keyword>
<evidence type="ECO:0000313" key="9">
    <source>
        <dbReference type="Proteomes" id="UP000295357"/>
    </source>
</evidence>
<keyword evidence="2" id="KW-1003">Cell membrane</keyword>
<evidence type="ECO:0000256" key="5">
    <source>
        <dbReference type="ARBA" id="ARBA00023136"/>
    </source>
</evidence>
<feature type="transmembrane region" description="Helical" evidence="6">
    <location>
        <begin position="142"/>
        <end position="160"/>
    </location>
</feature>
<evidence type="ECO:0000313" key="8">
    <source>
        <dbReference type="EMBL" id="TDP09760.1"/>
    </source>
</evidence>
<protein>
    <submittedName>
        <fullName evidence="8">Threonine/homoserine efflux transporter RhtA</fullName>
    </submittedName>
</protein>
<dbReference type="InterPro" id="IPR051258">
    <property type="entry name" value="Diverse_Substrate_Transporter"/>
</dbReference>
<dbReference type="Gene3D" id="1.10.3730.20">
    <property type="match status" value="1"/>
</dbReference>
<feature type="transmembrane region" description="Helical" evidence="6">
    <location>
        <begin position="207"/>
        <end position="228"/>
    </location>
</feature>
<feature type="transmembrane region" description="Helical" evidence="6">
    <location>
        <begin position="89"/>
        <end position="108"/>
    </location>
</feature>
<feature type="transmembrane region" description="Helical" evidence="6">
    <location>
        <begin position="240"/>
        <end position="258"/>
    </location>
</feature>
<feature type="transmembrane region" description="Helical" evidence="6">
    <location>
        <begin position="295"/>
        <end position="313"/>
    </location>
</feature>
<keyword evidence="5 6" id="KW-0472">Membrane</keyword>
<evidence type="ECO:0000256" key="3">
    <source>
        <dbReference type="ARBA" id="ARBA00022692"/>
    </source>
</evidence>
<name>A0A4R6N3N0_9BURK</name>
<gene>
    <name evidence="8" type="ORF">DFR39_104325</name>
</gene>
<dbReference type="GO" id="GO:0005886">
    <property type="term" value="C:plasma membrane"/>
    <property type="evidence" value="ECO:0007669"/>
    <property type="project" value="UniProtKB-SubCell"/>
</dbReference>
<dbReference type="InterPro" id="IPR037185">
    <property type="entry name" value="EmrE-like"/>
</dbReference>
<evidence type="ECO:0000256" key="4">
    <source>
        <dbReference type="ARBA" id="ARBA00022989"/>
    </source>
</evidence>